<proteinExistence type="predicted"/>
<feature type="non-terminal residue" evidence="1">
    <location>
        <position position="1"/>
    </location>
</feature>
<organism evidence="1">
    <name type="scientific">marine metagenome</name>
    <dbReference type="NCBI Taxonomy" id="408172"/>
    <lineage>
        <taxon>unclassified sequences</taxon>
        <taxon>metagenomes</taxon>
        <taxon>ecological metagenomes</taxon>
    </lineage>
</organism>
<dbReference type="EMBL" id="UINC01085008">
    <property type="protein sequence ID" value="SVC32148.1"/>
    <property type="molecule type" value="Genomic_DNA"/>
</dbReference>
<name>A0A382L5B4_9ZZZZ</name>
<evidence type="ECO:0000313" key="1">
    <source>
        <dbReference type="EMBL" id="SVC32148.1"/>
    </source>
</evidence>
<feature type="non-terminal residue" evidence="1">
    <location>
        <position position="43"/>
    </location>
</feature>
<reference evidence="1" key="1">
    <citation type="submission" date="2018-05" db="EMBL/GenBank/DDBJ databases">
        <authorList>
            <person name="Lanie J.A."/>
            <person name="Ng W.-L."/>
            <person name="Kazmierczak K.M."/>
            <person name="Andrzejewski T.M."/>
            <person name="Davidsen T.M."/>
            <person name="Wayne K.J."/>
            <person name="Tettelin H."/>
            <person name="Glass J.I."/>
            <person name="Rusch D."/>
            <person name="Podicherti R."/>
            <person name="Tsui H.-C.T."/>
            <person name="Winkler M.E."/>
        </authorList>
    </citation>
    <scope>NUCLEOTIDE SEQUENCE</scope>
</reference>
<sequence>PSLPPQSPLFSRHDSRLCDRQRFVVGDRLLYGTGGQSRDARHL</sequence>
<gene>
    <name evidence="1" type="ORF">METZ01_LOCUS285002</name>
</gene>
<protein>
    <submittedName>
        <fullName evidence="1">Uncharacterized protein</fullName>
    </submittedName>
</protein>
<dbReference type="AlphaFoldDB" id="A0A382L5B4"/>
<accession>A0A382L5B4</accession>